<dbReference type="InterPro" id="IPR025164">
    <property type="entry name" value="Toastrack_DUF4097"/>
</dbReference>
<evidence type="ECO:0000259" key="1">
    <source>
        <dbReference type="Pfam" id="PF13349"/>
    </source>
</evidence>
<dbReference type="RefSeq" id="WP_089284606.1">
    <property type="nucleotide sequence ID" value="NZ_FZOJ01000028.1"/>
</dbReference>
<accession>A0A239IIF3</accession>
<name>A0A239IIF3_9FIRM</name>
<organism evidence="2 3">
    <name type="scientific">Anaerovirgula multivorans</name>
    <dbReference type="NCBI Taxonomy" id="312168"/>
    <lineage>
        <taxon>Bacteria</taxon>
        <taxon>Bacillati</taxon>
        <taxon>Bacillota</taxon>
        <taxon>Clostridia</taxon>
        <taxon>Peptostreptococcales</taxon>
        <taxon>Natronincolaceae</taxon>
        <taxon>Anaerovirgula</taxon>
    </lineage>
</organism>
<reference evidence="2 3" key="1">
    <citation type="submission" date="2017-06" db="EMBL/GenBank/DDBJ databases">
        <authorList>
            <person name="Kim H.J."/>
            <person name="Triplett B.A."/>
        </authorList>
    </citation>
    <scope>NUCLEOTIDE SEQUENCE [LARGE SCALE GENOMIC DNA]</scope>
    <source>
        <strain evidence="2 3">SCA</strain>
    </source>
</reference>
<proteinExistence type="predicted"/>
<keyword evidence="3" id="KW-1185">Reference proteome</keyword>
<dbReference type="Pfam" id="PF13349">
    <property type="entry name" value="DUF4097"/>
    <property type="match status" value="1"/>
</dbReference>
<dbReference type="OrthoDB" id="2064627at2"/>
<dbReference type="Gene3D" id="2.160.20.120">
    <property type="match status" value="1"/>
</dbReference>
<dbReference type="EMBL" id="FZOJ01000028">
    <property type="protein sequence ID" value="SNS92793.1"/>
    <property type="molecule type" value="Genomic_DNA"/>
</dbReference>
<protein>
    <submittedName>
        <fullName evidence="2">Putative adhesin</fullName>
    </submittedName>
</protein>
<sequence length="273" mass="30074">MKTKLNKKKFLIGIILIGVIFTMGIFGIRALTSTKEINEEKSFSLENIEEIQVSMLNEAVHVIQTEAGEEVKFHLYGKSATETNLVYKIDREKVVVKENRSKCGAFEDMYLDIYIPEDYIKNLSINVTSGDTRMDSFNLSSFSLSSTSGKVEIGKIITDKLELKTTAGDISLNECSAREAKIETSSGKVNISYKEFEHGNINIKTSSGDITTELPSTAEFLLKAQTNAGKIQNDFSADTVGSVGKKKIEEQIGTRSNEITLQSSSGSIGILKK</sequence>
<gene>
    <name evidence="2" type="ORF">SAMN05446037_102811</name>
</gene>
<feature type="domain" description="DUF4097" evidence="1">
    <location>
        <begin position="128"/>
        <end position="270"/>
    </location>
</feature>
<evidence type="ECO:0000313" key="2">
    <source>
        <dbReference type="EMBL" id="SNS92793.1"/>
    </source>
</evidence>
<dbReference type="Proteomes" id="UP000198304">
    <property type="component" value="Unassembled WGS sequence"/>
</dbReference>
<dbReference type="AlphaFoldDB" id="A0A239IIF3"/>
<evidence type="ECO:0000313" key="3">
    <source>
        <dbReference type="Proteomes" id="UP000198304"/>
    </source>
</evidence>